<gene>
    <name evidence="1" type="ORF">DICVIV_02532</name>
</gene>
<proteinExistence type="predicted"/>
<dbReference type="Proteomes" id="UP000053766">
    <property type="component" value="Unassembled WGS sequence"/>
</dbReference>
<keyword evidence="2" id="KW-1185">Reference proteome</keyword>
<evidence type="ECO:0000313" key="2">
    <source>
        <dbReference type="Proteomes" id="UP000053766"/>
    </source>
</evidence>
<name>A0A0D8Y5R9_DICVI</name>
<evidence type="ECO:0008006" key="3">
    <source>
        <dbReference type="Google" id="ProtNLM"/>
    </source>
</evidence>
<dbReference type="EMBL" id="KN716186">
    <property type="protein sequence ID" value="KJH51329.1"/>
    <property type="molecule type" value="Genomic_DNA"/>
</dbReference>
<reference evidence="1 2" key="1">
    <citation type="submission" date="2013-11" db="EMBL/GenBank/DDBJ databases">
        <title>Draft genome of the bovine lungworm Dictyocaulus viviparus.</title>
        <authorList>
            <person name="Mitreva M."/>
        </authorList>
    </citation>
    <scope>NUCLEOTIDE SEQUENCE [LARGE SCALE GENOMIC DNA]</scope>
    <source>
        <strain evidence="1 2">HannoverDv2000</strain>
    </source>
</reference>
<dbReference type="GO" id="GO:0007131">
    <property type="term" value="P:reciprocal meiotic recombination"/>
    <property type="evidence" value="ECO:0007669"/>
    <property type="project" value="TreeGrafter"/>
</dbReference>
<dbReference type="GO" id="GO:0035861">
    <property type="term" value="C:site of double-strand break"/>
    <property type="evidence" value="ECO:0007669"/>
    <property type="project" value="TreeGrafter"/>
</dbReference>
<dbReference type="PANTHER" id="PTHR21615:SF2">
    <property type="entry name" value="CYCLIN N-TERMINAL DOMAIN-CONTAINING PROTEIN 1"/>
    <property type="match status" value="1"/>
</dbReference>
<dbReference type="STRING" id="29172.A0A0D8Y5R9"/>
<evidence type="ECO:0000313" key="1">
    <source>
        <dbReference type="EMBL" id="KJH51329.1"/>
    </source>
</evidence>
<protein>
    <recommendedName>
        <fullName evidence="3">Cyclin N-terminal domain-containing protein</fullName>
    </recommendedName>
</protein>
<dbReference type="OrthoDB" id="9983043at2759"/>
<reference evidence="2" key="2">
    <citation type="journal article" date="2016" name="Sci. Rep.">
        <title>Dictyocaulus viviparus genome, variome and transcriptome elucidate lungworm biology and support future intervention.</title>
        <authorList>
            <person name="McNulty S.N."/>
            <person name="Strube C."/>
            <person name="Rosa B.A."/>
            <person name="Martin J.C."/>
            <person name="Tyagi R."/>
            <person name="Choi Y.J."/>
            <person name="Wang Q."/>
            <person name="Hallsworth Pepin K."/>
            <person name="Zhang X."/>
            <person name="Ozersky P."/>
            <person name="Wilson R.K."/>
            <person name="Sternberg P.W."/>
            <person name="Gasser R.B."/>
            <person name="Mitreva M."/>
        </authorList>
    </citation>
    <scope>NUCLEOTIDE SEQUENCE [LARGE SCALE GENOMIC DNA]</scope>
    <source>
        <strain evidence="2">HannoverDv2000</strain>
    </source>
</reference>
<accession>A0A0D8Y5R9</accession>
<sequence length="302" mass="34122">MIYLLCVWLQLDREFGQEPDFEYTGAELPADYRSDWICELALENSNRITSVTEYESVYLTLESVEYIFTVSLSCCRFMRIHTMQVLTFLKNVKLSEKRRICEWEKVEANLSRQVTLRMLSSIQIASKTLSYHDSLSSTQVCSCLRSLGFAYTQRAALKSELRILKTLNFQLPRSPLIYSETLLKSVGSFWSHIDYKSIWEHVLLFLDVVYEAVLKAAVADNNISVPRVDIERVKADWMLLAGGVVAAASMCVLTTGESEQMVADLSKLSGTPSEDITQMADSITQITVSLASKSKSNETVKA</sequence>
<dbReference type="PANTHER" id="PTHR21615">
    <property type="entry name" value="CYCLIN N-TERMINAL DOMAIN-CONTAINING PROTEIN 1"/>
    <property type="match status" value="1"/>
</dbReference>
<dbReference type="AlphaFoldDB" id="A0A0D8Y5R9"/>
<organism evidence="1 2">
    <name type="scientific">Dictyocaulus viviparus</name>
    <name type="common">Bovine lungworm</name>
    <dbReference type="NCBI Taxonomy" id="29172"/>
    <lineage>
        <taxon>Eukaryota</taxon>
        <taxon>Metazoa</taxon>
        <taxon>Ecdysozoa</taxon>
        <taxon>Nematoda</taxon>
        <taxon>Chromadorea</taxon>
        <taxon>Rhabditida</taxon>
        <taxon>Rhabditina</taxon>
        <taxon>Rhabditomorpha</taxon>
        <taxon>Strongyloidea</taxon>
        <taxon>Metastrongylidae</taxon>
        <taxon>Dictyocaulus</taxon>
    </lineage>
</organism>